<sequence>MATAAPLPVDSNIINVKSLGAQGNGTADDSKAFLDAIAAAEKQARRNSAPSSDSNRLGTVTIYIPAGTYVIRKAEALIRSSYVNRTVGLVIQGAGEGLTQILYQPSVPGGYLMTNNDAWLMVTISDLTFDSNNANNSLMDSNSNGGAQKYNWERCSFTGTWKYLLNLRGTNNNSEYSFYACNWSGSCKKMLYVDAKGSDQFVNYNFFACNFEMAEGDFIHLEKGGNVNIWGGSLIHYGNGGVFFRLLGDSHFYGTERFLCVGTRIEHRNANSQLIECTWPGGVVTFLNVDATSSMHLRPYTLQSALFKSSNNEMPSIKFDNCRLIGSHTYSYLVNSWSKRHNVIYENCTFEQHADVKTFLTVASGDKTGNIGGAPVVHFRNCRGSGGTNGSWNLWDCDYGFATAVLGPTSRKVLSIKNADGNLPYNRAPKVEFTLPPGVIVTGIRLFWPSKAVSSQNKAWSFSVRTSDANPTVLAKASGDNKTALANGFNVDTSLFFPCDTDSKRRLVLESNDKVDTVTSGSLCLIEYIG</sequence>
<gene>
    <name evidence="2" type="ORF">DFP98_10556</name>
</gene>
<keyword evidence="2" id="KW-0456">Lyase</keyword>
<reference evidence="2 3" key="1">
    <citation type="submission" date="2018-07" db="EMBL/GenBank/DDBJ databases">
        <title>Genomic Encyclopedia of Type Strains, Phase III (KMG-III): the genomes of soil and plant-associated and newly described type strains.</title>
        <authorList>
            <person name="Whitman W."/>
        </authorList>
    </citation>
    <scope>NUCLEOTIDE SEQUENCE [LARGE SCALE GENOMIC DNA]</scope>
    <source>
        <strain evidence="2 3">CECT 7287</strain>
    </source>
</reference>
<dbReference type="RefSeq" id="WP_116060069.1">
    <property type="nucleotide sequence ID" value="NZ_QRDZ01000005.1"/>
</dbReference>
<dbReference type="GO" id="GO:0016829">
    <property type="term" value="F:lyase activity"/>
    <property type="evidence" value="ECO:0007669"/>
    <property type="project" value="UniProtKB-KW"/>
</dbReference>
<evidence type="ECO:0000259" key="1">
    <source>
        <dbReference type="Pfam" id="PF12708"/>
    </source>
</evidence>
<comment type="caution">
    <text evidence="2">The sequence shown here is derived from an EMBL/GenBank/DDBJ whole genome shotgun (WGS) entry which is preliminary data.</text>
</comment>
<dbReference type="InterPro" id="IPR012334">
    <property type="entry name" value="Pectin_lyas_fold"/>
</dbReference>
<dbReference type="InterPro" id="IPR024535">
    <property type="entry name" value="RHGA/B-epi-like_pectate_lyase"/>
</dbReference>
<dbReference type="SUPFAM" id="SSF51126">
    <property type="entry name" value="Pectin lyase-like"/>
    <property type="match status" value="1"/>
</dbReference>
<evidence type="ECO:0000313" key="2">
    <source>
        <dbReference type="EMBL" id="RED85052.1"/>
    </source>
</evidence>
<keyword evidence="3" id="KW-1185">Reference proteome</keyword>
<feature type="domain" description="Rhamnogalacturonase A/B/Epimerase-like pectate lyase" evidence="1">
    <location>
        <begin position="13"/>
        <end position="193"/>
    </location>
</feature>
<dbReference type="InterPro" id="IPR011050">
    <property type="entry name" value="Pectin_lyase_fold/virulence"/>
</dbReference>
<accession>A0A3D9KET0</accession>
<dbReference type="AlphaFoldDB" id="A0A3D9KET0"/>
<protein>
    <submittedName>
        <fullName evidence="2">Pectate lyase-like protein</fullName>
    </submittedName>
</protein>
<proteinExistence type="predicted"/>
<name>A0A3D9KET0_9BACL</name>
<evidence type="ECO:0000313" key="3">
    <source>
        <dbReference type="Proteomes" id="UP000256977"/>
    </source>
</evidence>
<dbReference type="Pfam" id="PF12708">
    <property type="entry name" value="Pect-lyase_RHGA_epim"/>
    <property type="match status" value="1"/>
</dbReference>
<dbReference type="Proteomes" id="UP000256977">
    <property type="component" value="Unassembled WGS sequence"/>
</dbReference>
<dbReference type="Gene3D" id="2.160.20.10">
    <property type="entry name" value="Single-stranded right-handed beta-helix, Pectin lyase-like"/>
    <property type="match status" value="1"/>
</dbReference>
<dbReference type="OrthoDB" id="8950194at2"/>
<dbReference type="EMBL" id="QRDZ01000005">
    <property type="protein sequence ID" value="RED85052.1"/>
    <property type="molecule type" value="Genomic_DNA"/>
</dbReference>
<organism evidence="2 3">
    <name type="scientific">Cohnella phaseoli</name>
    <dbReference type="NCBI Taxonomy" id="456490"/>
    <lineage>
        <taxon>Bacteria</taxon>
        <taxon>Bacillati</taxon>
        <taxon>Bacillota</taxon>
        <taxon>Bacilli</taxon>
        <taxon>Bacillales</taxon>
        <taxon>Paenibacillaceae</taxon>
        <taxon>Cohnella</taxon>
    </lineage>
</organism>